<feature type="region of interest" description="Disordered" evidence="1">
    <location>
        <begin position="1"/>
        <end position="27"/>
    </location>
</feature>
<feature type="region of interest" description="Disordered" evidence="1">
    <location>
        <begin position="258"/>
        <end position="291"/>
    </location>
</feature>
<dbReference type="Pfam" id="PF04075">
    <property type="entry name" value="F420H2_quin_red"/>
    <property type="match status" value="1"/>
</dbReference>
<proteinExistence type="predicted"/>
<accession>A0A6J4SKZ7</accession>
<dbReference type="GO" id="GO:0016491">
    <property type="term" value="F:oxidoreductase activity"/>
    <property type="evidence" value="ECO:0007669"/>
    <property type="project" value="InterPro"/>
</dbReference>
<feature type="region of interest" description="Disordered" evidence="1">
    <location>
        <begin position="172"/>
        <end position="244"/>
    </location>
</feature>
<organism evidence="2">
    <name type="scientific">uncultured Solirubrobacterales bacterium</name>
    <dbReference type="NCBI Taxonomy" id="768556"/>
    <lineage>
        <taxon>Bacteria</taxon>
        <taxon>Bacillati</taxon>
        <taxon>Actinomycetota</taxon>
        <taxon>Thermoleophilia</taxon>
        <taxon>Solirubrobacterales</taxon>
        <taxon>environmental samples</taxon>
    </lineage>
</organism>
<name>A0A6J4SKZ7_9ACTN</name>
<evidence type="ECO:0008006" key="3">
    <source>
        <dbReference type="Google" id="ProtNLM"/>
    </source>
</evidence>
<dbReference type="InterPro" id="IPR012349">
    <property type="entry name" value="Split_barrel_FMN-bd"/>
</dbReference>
<dbReference type="InterPro" id="IPR004378">
    <property type="entry name" value="F420H2_quin_Rdtase"/>
</dbReference>
<evidence type="ECO:0000256" key="1">
    <source>
        <dbReference type="SAM" id="MobiDB-lite"/>
    </source>
</evidence>
<reference evidence="2" key="1">
    <citation type="submission" date="2020-02" db="EMBL/GenBank/DDBJ databases">
        <authorList>
            <person name="Meier V. D."/>
        </authorList>
    </citation>
    <scope>NUCLEOTIDE SEQUENCE</scope>
    <source>
        <strain evidence="2">AVDCRST_MAG45</strain>
    </source>
</reference>
<feature type="compositionally biased region" description="Basic residues" evidence="1">
    <location>
        <begin position="282"/>
        <end position="291"/>
    </location>
</feature>
<gene>
    <name evidence="2" type="ORF">AVDCRST_MAG45-1005</name>
</gene>
<dbReference type="EMBL" id="CADCVU010000088">
    <property type="protein sequence ID" value="CAA9496030.1"/>
    <property type="molecule type" value="Genomic_DNA"/>
</dbReference>
<dbReference type="Gene3D" id="2.30.110.10">
    <property type="entry name" value="Electron Transport, Fmn-binding Protein, Chain A"/>
    <property type="match status" value="1"/>
</dbReference>
<sequence length="291" mass="31762">MLASPRRWWRSSRPRGAGQAFRARTPRGNGLDGDTFWIVAEHGRRAAYVRNLEVDPRVRVKVGRRWRVGTAEPLPEDDPSELQRQIGRRLNALVVRAMGTDLLTVRVDLEPCAPDQEERSWIFPEHVRDGLAAGAPAAVLSSLPSTAHALATGRDPLEAAVAAGTLLLPRERRPGRLLSPPCPSTLPCRSGGRRPWRSCWPDEERSQQGLPAASPSPRSTWAWSGGGCRGSRPCLKPRRSPITSPLASWSALSWRVGVPGATPIPADSHREQRGGQALSAARLRRASGRPA</sequence>
<dbReference type="AlphaFoldDB" id="A0A6J4SKZ7"/>
<protein>
    <recommendedName>
        <fullName evidence="3">Nitroreductase family deazaflavin-dependent oxidoreductase</fullName>
    </recommendedName>
</protein>
<evidence type="ECO:0000313" key="2">
    <source>
        <dbReference type="EMBL" id="CAA9496030.1"/>
    </source>
</evidence>